<sequence>MRRYSPLETRILIDHVKELYKSGYARPSKSPYSANPLIVPKADVEASAFSTPAGHHEFLVMPQEMSKSPATFQRTMDNTLRTAIEGGFCAAFADDFLIFSKNKDDYLVHLKNVSELLEKKGYNISDNGQEISSDKMDAVKNYPHPTNETTLRKFIGIVSFFRSFIDNFIDNSASLYELLKKGNGFIWTSAQEKCFKKLKHYMVNAPVLLHSDTSKPYIKYTDASKIGITAALFQKHSDESVTPVAYSRILIAAEFNYSTTDKEALVVVYGFTKFHHFVYGSVTELHTNHQDLVSVL</sequence>
<dbReference type="Pfam" id="PF00078">
    <property type="entry name" value="RVT_1"/>
    <property type="match status" value="1"/>
</dbReference>
<dbReference type="InterPro" id="IPR051320">
    <property type="entry name" value="Viral_Replic_Matur_Polypro"/>
</dbReference>
<proteinExistence type="predicted"/>
<dbReference type="Pfam" id="PF17919">
    <property type="entry name" value="RT_RNaseH_2"/>
    <property type="match status" value="1"/>
</dbReference>
<name>A0A1R1XZ33_9FUNG</name>
<dbReference type="AlphaFoldDB" id="A0A1R1XZ33"/>
<dbReference type="EMBL" id="LSSM01002878">
    <property type="protein sequence ID" value="OMJ19951.1"/>
    <property type="molecule type" value="Genomic_DNA"/>
</dbReference>
<dbReference type="InterPro" id="IPR043128">
    <property type="entry name" value="Rev_trsase/Diguanyl_cyclase"/>
</dbReference>
<reference evidence="3" key="1">
    <citation type="submission" date="2017-01" db="EMBL/GenBank/DDBJ databases">
        <authorList>
            <person name="Wang Y."/>
            <person name="White M."/>
            <person name="Kvist S."/>
            <person name="Moncalvo J.-M."/>
        </authorList>
    </citation>
    <scope>NUCLEOTIDE SEQUENCE [LARGE SCALE GENOMIC DNA]</scope>
    <source>
        <strain evidence="3">ID-206-W2</strain>
    </source>
</reference>
<evidence type="ECO:0000313" key="2">
    <source>
        <dbReference type="EMBL" id="OMJ19951.1"/>
    </source>
</evidence>
<comment type="caution">
    <text evidence="2">The sequence shown here is derived from an EMBL/GenBank/DDBJ whole genome shotgun (WGS) entry which is preliminary data.</text>
</comment>
<evidence type="ECO:0000259" key="1">
    <source>
        <dbReference type="PROSITE" id="PS50878"/>
    </source>
</evidence>
<evidence type="ECO:0000313" key="3">
    <source>
        <dbReference type="Proteomes" id="UP000187429"/>
    </source>
</evidence>
<dbReference type="InterPro" id="IPR000477">
    <property type="entry name" value="RT_dom"/>
</dbReference>
<dbReference type="SUPFAM" id="SSF56672">
    <property type="entry name" value="DNA/RNA polymerases"/>
    <property type="match status" value="1"/>
</dbReference>
<accession>A0A1R1XZ33</accession>
<dbReference type="PANTHER" id="PTHR33064">
    <property type="entry name" value="POL PROTEIN"/>
    <property type="match status" value="1"/>
</dbReference>
<dbReference type="Gene3D" id="3.30.70.270">
    <property type="match status" value="2"/>
</dbReference>
<organism evidence="2 3">
    <name type="scientific">Smittium culicis</name>
    <dbReference type="NCBI Taxonomy" id="133412"/>
    <lineage>
        <taxon>Eukaryota</taxon>
        <taxon>Fungi</taxon>
        <taxon>Fungi incertae sedis</taxon>
        <taxon>Zoopagomycota</taxon>
        <taxon>Kickxellomycotina</taxon>
        <taxon>Harpellomycetes</taxon>
        <taxon>Harpellales</taxon>
        <taxon>Legeriomycetaceae</taxon>
        <taxon>Smittium</taxon>
    </lineage>
</organism>
<dbReference type="InterPro" id="IPR043502">
    <property type="entry name" value="DNA/RNA_pol_sf"/>
</dbReference>
<dbReference type="OrthoDB" id="425619at2759"/>
<dbReference type="Proteomes" id="UP000187429">
    <property type="component" value="Unassembled WGS sequence"/>
</dbReference>
<feature type="domain" description="Reverse transcriptase" evidence="1">
    <location>
        <begin position="1"/>
        <end position="159"/>
    </location>
</feature>
<dbReference type="InterPro" id="IPR041577">
    <property type="entry name" value="RT_RNaseH_2"/>
</dbReference>
<dbReference type="FunFam" id="3.30.70.270:FF:000020">
    <property type="entry name" value="Transposon Tf2-6 polyprotein-like Protein"/>
    <property type="match status" value="1"/>
</dbReference>
<protein>
    <submittedName>
        <fullName evidence="2">Transposon Tf2-9 polyprotein</fullName>
    </submittedName>
</protein>
<gene>
    <name evidence="2" type="ORF">AYI69_g6413</name>
</gene>
<keyword evidence="3" id="KW-1185">Reference proteome</keyword>
<dbReference type="PANTHER" id="PTHR33064:SF37">
    <property type="entry name" value="RIBONUCLEASE H"/>
    <property type="match status" value="1"/>
</dbReference>
<dbReference type="PROSITE" id="PS50878">
    <property type="entry name" value="RT_POL"/>
    <property type="match status" value="1"/>
</dbReference>